<keyword evidence="2" id="KW-0472">Membrane</keyword>
<dbReference type="AlphaFoldDB" id="A0AAW7X6J4"/>
<dbReference type="InterPro" id="IPR046703">
    <property type="entry name" value="DUF6776"/>
</dbReference>
<feature type="coiled-coil region" evidence="1">
    <location>
        <begin position="59"/>
        <end position="121"/>
    </location>
</feature>
<reference evidence="3" key="1">
    <citation type="submission" date="2023-07" db="EMBL/GenBank/DDBJ databases">
        <title>Genome content predicts the carbon catabolic preferences of heterotrophic bacteria.</title>
        <authorList>
            <person name="Gralka M."/>
        </authorList>
    </citation>
    <scope>NUCLEOTIDE SEQUENCE</scope>
    <source>
        <strain evidence="3">I3M17_2</strain>
    </source>
</reference>
<dbReference type="EMBL" id="JAUOPB010000008">
    <property type="protein sequence ID" value="MDO6423190.1"/>
    <property type="molecule type" value="Genomic_DNA"/>
</dbReference>
<protein>
    <submittedName>
        <fullName evidence="3">Uncharacterized protein</fullName>
    </submittedName>
</protein>
<evidence type="ECO:0000313" key="4">
    <source>
        <dbReference type="Proteomes" id="UP001169760"/>
    </source>
</evidence>
<feature type="transmembrane region" description="Helical" evidence="2">
    <location>
        <begin position="20"/>
        <end position="43"/>
    </location>
</feature>
<sequence>MTVVKGSKQQNLRVVPHRPWLRVLYVFITVLITASAAVGAYYFGFKQGMAEQEAALAQISSLSSALDSKSAALRAAEQELANIRLGAEVDRQSSEDVRQEVIALKEQLAALEADNSFYRNLMAPTENKRGLTFGAIELSDTDAGRTYHYKFVMQQLATNHELLNGSLEVVVVGKQNDLEARYYLSDLSSSVSDKTVKLRFKYFQTIEGDLVLPVGFDPERIELTARSTGKNAVTIEKRFGWLVEET</sequence>
<name>A0AAW7X6J4_9GAMM</name>
<dbReference type="Pfam" id="PF20567">
    <property type="entry name" value="DUF6776"/>
    <property type="match status" value="1"/>
</dbReference>
<keyword evidence="2" id="KW-0812">Transmembrane</keyword>
<keyword evidence="2" id="KW-1133">Transmembrane helix</keyword>
<accession>A0AAW7X6J4</accession>
<evidence type="ECO:0000313" key="3">
    <source>
        <dbReference type="EMBL" id="MDO6423190.1"/>
    </source>
</evidence>
<gene>
    <name evidence="3" type="ORF">Q4521_11955</name>
</gene>
<dbReference type="Proteomes" id="UP001169760">
    <property type="component" value="Unassembled WGS sequence"/>
</dbReference>
<proteinExistence type="predicted"/>
<keyword evidence="1" id="KW-0175">Coiled coil</keyword>
<evidence type="ECO:0000256" key="2">
    <source>
        <dbReference type="SAM" id="Phobius"/>
    </source>
</evidence>
<organism evidence="3 4">
    <name type="scientific">Saccharophagus degradans</name>
    <dbReference type="NCBI Taxonomy" id="86304"/>
    <lineage>
        <taxon>Bacteria</taxon>
        <taxon>Pseudomonadati</taxon>
        <taxon>Pseudomonadota</taxon>
        <taxon>Gammaproteobacteria</taxon>
        <taxon>Cellvibrionales</taxon>
        <taxon>Cellvibrionaceae</taxon>
        <taxon>Saccharophagus</taxon>
    </lineage>
</organism>
<evidence type="ECO:0000256" key="1">
    <source>
        <dbReference type="SAM" id="Coils"/>
    </source>
</evidence>
<comment type="caution">
    <text evidence="3">The sequence shown here is derived from an EMBL/GenBank/DDBJ whole genome shotgun (WGS) entry which is preliminary data.</text>
</comment>
<dbReference type="RefSeq" id="WP_216063068.1">
    <property type="nucleotide sequence ID" value="NZ_JAHKPP010000008.1"/>
</dbReference>